<proteinExistence type="predicted"/>
<dbReference type="Proteomes" id="UP000241762">
    <property type="component" value="Chromosome"/>
</dbReference>
<sequence length="73" mass="8374">MQKRSFLKHSKITTIQKIAIDKSGSNISALNYTHDILPEDQQTEIRQKNKYLNNVVEQDHGFIKKASQAYVGL</sequence>
<name>A0A2P1PA79_9RICK</name>
<dbReference type="KEGG" id="ptc:phytr_12600"/>
<reference evidence="1 2" key="1">
    <citation type="submission" date="2018-03" db="EMBL/GenBank/DDBJ databases">
        <title>A gene transfer event suggests a long-term partnership between eustigmatophyte algae and a novel lineage of endosymbiotic bacteria.</title>
        <authorList>
            <person name="Yurchenko T."/>
            <person name="Sevcikova T."/>
            <person name="Pribyl P."/>
            <person name="El Karkouri K."/>
            <person name="Klimes V."/>
            <person name="Amaral R."/>
            <person name="Zbrankova V."/>
            <person name="Kim E."/>
            <person name="Raoult D."/>
            <person name="Santos L.M.A."/>
            <person name="Elias M."/>
        </authorList>
    </citation>
    <scope>NUCLEOTIDE SEQUENCE [LARGE SCALE GENOMIC DNA]</scope>
    <source>
        <strain evidence="1">CCALA 838</strain>
    </source>
</reference>
<evidence type="ECO:0000313" key="2">
    <source>
        <dbReference type="Proteomes" id="UP000241762"/>
    </source>
</evidence>
<accession>A0A2P1PA79</accession>
<dbReference type="EMBL" id="CP027845">
    <property type="protein sequence ID" value="AVP88184.1"/>
    <property type="molecule type" value="Genomic_DNA"/>
</dbReference>
<dbReference type="AlphaFoldDB" id="A0A2P1PA79"/>
<keyword evidence="2" id="KW-1185">Reference proteome</keyword>
<gene>
    <name evidence="1" type="ORF">phytr_12600</name>
</gene>
<protein>
    <submittedName>
        <fullName evidence="1">Uncharacterized protein</fullName>
    </submittedName>
</protein>
<organism evidence="1 2">
    <name type="scientific">Candidatus Phycorickettsia trachydisci</name>
    <dbReference type="NCBI Taxonomy" id="2115978"/>
    <lineage>
        <taxon>Bacteria</taxon>
        <taxon>Pseudomonadati</taxon>
        <taxon>Pseudomonadota</taxon>
        <taxon>Alphaproteobacteria</taxon>
        <taxon>Rickettsiales</taxon>
        <taxon>Rickettsiaceae</taxon>
        <taxon>Candidatus Phycorickettsia</taxon>
    </lineage>
</organism>
<evidence type="ECO:0000313" key="1">
    <source>
        <dbReference type="EMBL" id="AVP88184.1"/>
    </source>
</evidence>